<proteinExistence type="predicted"/>
<dbReference type="SUPFAM" id="SSF56784">
    <property type="entry name" value="HAD-like"/>
    <property type="match status" value="1"/>
</dbReference>
<dbReference type="GO" id="GO:0016791">
    <property type="term" value="F:phosphatase activity"/>
    <property type="evidence" value="ECO:0007669"/>
    <property type="project" value="TreeGrafter"/>
</dbReference>
<dbReference type="InterPro" id="IPR023198">
    <property type="entry name" value="PGP-like_dom2"/>
</dbReference>
<gene>
    <name evidence="2" type="ORF">g.38846</name>
    <name evidence="1" type="ORF">g.38847</name>
</gene>
<sequence length="229" mass="25667">MAEFTPVTHVIFDLDGLLIDSETIYKKSLDLLLEKYGKVYTDEVMLKVMGTKEQDTVRILVEELKLPVDLEEFKKEYMNCVIPTLADVELKPGAEKLVHHFHKNGVPLAVATSSGTESCEVKLKRFSELKSCFHHIVMGSSDKEVVNGKPAPDIFLLAAKRFPDNPNPDKCLVFEDSYNGVLAARAAGMQVVMVPEALVSEEKRKQATIVYESLEDFVPEIFGLPSYEK</sequence>
<dbReference type="SFLD" id="SFLDS00003">
    <property type="entry name" value="Haloacid_Dehalogenase"/>
    <property type="match status" value="1"/>
</dbReference>
<dbReference type="SFLD" id="SFLDG01135">
    <property type="entry name" value="C1.5.6:_HAD__Beta-PGM__Phospha"/>
    <property type="match status" value="1"/>
</dbReference>
<protein>
    <submittedName>
        <fullName evidence="1">Uncharacterized protein</fullName>
    </submittedName>
</protein>
<dbReference type="EMBL" id="GECZ01016340">
    <property type="protein sequence ID" value="JAS53429.1"/>
    <property type="molecule type" value="Transcribed_RNA"/>
</dbReference>
<dbReference type="InterPro" id="IPR036412">
    <property type="entry name" value="HAD-like_sf"/>
</dbReference>
<dbReference type="InterPro" id="IPR006439">
    <property type="entry name" value="HAD-SF_hydro_IA"/>
</dbReference>
<dbReference type="InterPro" id="IPR041492">
    <property type="entry name" value="HAD_2"/>
</dbReference>
<dbReference type="Pfam" id="PF13419">
    <property type="entry name" value="HAD_2"/>
    <property type="match status" value="1"/>
</dbReference>
<dbReference type="SFLD" id="SFLDG01129">
    <property type="entry name" value="C1.5:_HAD__Beta-PGM__Phosphata"/>
    <property type="match status" value="1"/>
</dbReference>
<dbReference type="Gene3D" id="1.10.150.240">
    <property type="entry name" value="Putative phosphatase, domain 2"/>
    <property type="match status" value="1"/>
</dbReference>
<organism evidence="1">
    <name type="scientific">Cuerna arida</name>
    <dbReference type="NCBI Taxonomy" id="1464854"/>
    <lineage>
        <taxon>Eukaryota</taxon>
        <taxon>Metazoa</taxon>
        <taxon>Ecdysozoa</taxon>
        <taxon>Arthropoda</taxon>
        <taxon>Hexapoda</taxon>
        <taxon>Insecta</taxon>
        <taxon>Pterygota</taxon>
        <taxon>Neoptera</taxon>
        <taxon>Paraneoptera</taxon>
        <taxon>Hemiptera</taxon>
        <taxon>Auchenorrhyncha</taxon>
        <taxon>Membracoidea</taxon>
        <taxon>Cicadellidae</taxon>
        <taxon>Cicadellinae</taxon>
        <taxon>Proconiini</taxon>
        <taxon>Cuerna</taxon>
    </lineage>
</organism>
<dbReference type="InterPro" id="IPR023214">
    <property type="entry name" value="HAD_sf"/>
</dbReference>
<reference evidence="1" key="1">
    <citation type="submission" date="2015-11" db="EMBL/GenBank/DDBJ databases">
        <title>De novo transcriptome assembly of four potential Pierce s Disease insect vectors from Arizona vineyards.</title>
        <authorList>
            <person name="Tassone E.E."/>
        </authorList>
    </citation>
    <scope>NUCLEOTIDE SEQUENCE</scope>
</reference>
<evidence type="ECO:0000313" key="2">
    <source>
        <dbReference type="EMBL" id="JAS68690.1"/>
    </source>
</evidence>
<dbReference type="PANTHER" id="PTHR18901:SF38">
    <property type="entry name" value="PSEUDOURIDINE-5'-PHOSPHATASE"/>
    <property type="match status" value="1"/>
</dbReference>
<dbReference type="PANTHER" id="PTHR18901">
    <property type="entry name" value="2-DEOXYGLUCOSE-6-PHOSPHATE PHOSPHATASE 2"/>
    <property type="match status" value="1"/>
</dbReference>
<name>A0A1B6FTG0_9HEMI</name>
<evidence type="ECO:0000313" key="1">
    <source>
        <dbReference type="EMBL" id="JAS53429.1"/>
    </source>
</evidence>
<dbReference type="FunFam" id="3.40.50.1000:FF:000055">
    <property type="entry name" value="Haloacid dehalogenase-like hydrolase family protein"/>
    <property type="match status" value="1"/>
</dbReference>
<dbReference type="NCBIfam" id="TIGR01509">
    <property type="entry name" value="HAD-SF-IA-v3"/>
    <property type="match status" value="1"/>
</dbReference>
<dbReference type="Gene3D" id="3.40.50.1000">
    <property type="entry name" value="HAD superfamily/HAD-like"/>
    <property type="match status" value="1"/>
</dbReference>
<dbReference type="AlphaFoldDB" id="A0A1B6FTG0"/>
<dbReference type="EMBL" id="GECZ01001079">
    <property type="protein sequence ID" value="JAS68690.1"/>
    <property type="molecule type" value="Transcribed_RNA"/>
</dbReference>
<accession>A0A1B6FTG0</accession>